<dbReference type="GeneID" id="24137762"/>
<dbReference type="InterPro" id="IPR027417">
    <property type="entry name" value="P-loop_NTPase"/>
</dbReference>
<evidence type="ECO:0000256" key="5">
    <source>
        <dbReference type="RuleBase" id="RU003330"/>
    </source>
</evidence>
<comment type="similarity">
    <text evidence="1 5">Belongs to the adenylate kinase family.</text>
</comment>
<dbReference type="SUPFAM" id="SSF57774">
    <property type="entry name" value="Microbial and mitochondrial ADK, insert 'zinc finger' domain"/>
    <property type="match status" value="1"/>
</dbReference>
<dbReference type="RefSeq" id="XP_012210744.1">
    <property type="nucleotide sequence ID" value="XM_012355354.1"/>
</dbReference>
<evidence type="ECO:0000256" key="1">
    <source>
        <dbReference type="ARBA" id="ARBA00007220"/>
    </source>
</evidence>
<dbReference type="InterPro" id="IPR036193">
    <property type="entry name" value="ADK_active_lid_dom_sf"/>
</dbReference>
<dbReference type="GO" id="GO:0005524">
    <property type="term" value="F:ATP binding"/>
    <property type="evidence" value="ECO:0007669"/>
    <property type="project" value="InterPro"/>
</dbReference>
<reference evidence="6 7" key="1">
    <citation type="journal article" date="2013" name="PLoS Genet.">
        <title>Distinctive expansion of potential virulence genes in the genome of the oomycete fish pathogen Saprolegnia parasitica.</title>
        <authorList>
            <person name="Jiang R.H."/>
            <person name="de Bruijn I."/>
            <person name="Haas B.J."/>
            <person name="Belmonte R."/>
            <person name="Lobach L."/>
            <person name="Christie J."/>
            <person name="van den Ackerveken G."/>
            <person name="Bottin A."/>
            <person name="Bulone V."/>
            <person name="Diaz-Moreno S.M."/>
            <person name="Dumas B."/>
            <person name="Fan L."/>
            <person name="Gaulin E."/>
            <person name="Govers F."/>
            <person name="Grenville-Briggs L.J."/>
            <person name="Horner N.R."/>
            <person name="Levin J.Z."/>
            <person name="Mammella M."/>
            <person name="Meijer H.J."/>
            <person name="Morris P."/>
            <person name="Nusbaum C."/>
            <person name="Oome S."/>
            <person name="Phillips A.J."/>
            <person name="van Rooyen D."/>
            <person name="Rzeszutek E."/>
            <person name="Saraiva M."/>
            <person name="Secombes C.J."/>
            <person name="Seidl M.F."/>
            <person name="Snel B."/>
            <person name="Stassen J.H."/>
            <person name="Sykes S."/>
            <person name="Tripathy S."/>
            <person name="van den Berg H."/>
            <person name="Vega-Arreguin J.C."/>
            <person name="Wawra S."/>
            <person name="Young S.K."/>
            <person name="Zeng Q."/>
            <person name="Dieguez-Uribeondo J."/>
            <person name="Russ C."/>
            <person name="Tyler B.M."/>
            <person name="van West P."/>
        </authorList>
    </citation>
    <scope>NUCLEOTIDE SEQUENCE [LARGE SCALE GENOMIC DNA]</scope>
    <source>
        <strain evidence="6 7">CBS 223.65</strain>
    </source>
</reference>
<evidence type="ECO:0000256" key="2">
    <source>
        <dbReference type="ARBA" id="ARBA00022679"/>
    </source>
</evidence>
<dbReference type="EMBL" id="KK583420">
    <property type="protein sequence ID" value="KDO18556.1"/>
    <property type="molecule type" value="Genomic_DNA"/>
</dbReference>
<keyword evidence="7" id="KW-1185">Reference proteome</keyword>
<dbReference type="CDD" id="cd01428">
    <property type="entry name" value="ADK"/>
    <property type="match status" value="1"/>
</dbReference>
<gene>
    <name evidence="6" type="ORF">SPRG_16108</name>
</gene>
<dbReference type="GO" id="GO:0004017">
    <property type="term" value="F:AMP kinase activity"/>
    <property type="evidence" value="ECO:0007669"/>
    <property type="project" value="InterPro"/>
</dbReference>
<evidence type="ECO:0000256" key="3">
    <source>
        <dbReference type="ARBA" id="ARBA00022741"/>
    </source>
</evidence>
<keyword evidence="3" id="KW-0547">Nucleotide-binding</keyword>
<evidence type="ECO:0000256" key="4">
    <source>
        <dbReference type="ARBA" id="ARBA00022777"/>
    </source>
</evidence>
<dbReference type="VEuPathDB" id="FungiDB:SPRG_16108"/>
<proteinExistence type="inferred from homology"/>
<dbReference type="AlphaFoldDB" id="A0A067BW89"/>
<dbReference type="Gene3D" id="3.40.50.300">
    <property type="entry name" value="P-loop containing nucleotide triphosphate hydrolases"/>
    <property type="match status" value="1"/>
</dbReference>
<dbReference type="NCBIfam" id="TIGR01351">
    <property type="entry name" value="adk"/>
    <property type="match status" value="1"/>
</dbReference>
<dbReference type="Proteomes" id="UP000030745">
    <property type="component" value="Unassembled WGS sequence"/>
</dbReference>
<dbReference type="STRING" id="695850.A0A067BW89"/>
<keyword evidence="4 5" id="KW-0418">Kinase</keyword>
<dbReference type="InterPro" id="IPR000850">
    <property type="entry name" value="Adenylat/UMP-CMP_kin"/>
</dbReference>
<accession>A0A067BW89</accession>
<evidence type="ECO:0000313" key="6">
    <source>
        <dbReference type="EMBL" id="KDO18556.1"/>
    </source>
</evidence>
<dbReference type="PRINTS" id="PR00094">
    <property type="entry name" value="ADENYLTKNASE"/>
</dbReference>
<organism evidence="6 7">
    <name type="scientific">Saprolegnia parasitica (strain CBS 223.65)</name>
    <dbReference type="NCBI Taxonomy" id="695850"/>
    <lineage>
        <taxon>Eukaryota</taxon>
        <taxon>Sar</taxon>
        <taxon>Stramenopiles</taxon>
        <taxon>Oomycota</taxon>
        <taxon>Saprolegniomycetes</taxon>
        <taxon>Saprolegniales</taxon>
        <taxon>Saprolegniaceae</taxon>
        <taxon>Saprolegnia</taxon>
    </lineage>
</organism>
<sequence>MRSTSPKLVICGPPAGGKGTQCELLVAKFNLVHLSTGDMLRAAIQAGSPLGKEAQAYMDAGDLVPDALIIQVVLARLEEDDCKQRGWLLDGFPRTQAQAEAMLAHRIVPSLVILLDVPDDEVIKRISGRRVDLATGKTYHITFNPPPPGVDVVQRSDDTESTIKNRLAKFHDNCGAVVGAFASVAALCKVDGMLAKEEVFATIERCMAPPTFWATLWSKLQFWKE</sequence>
<dbReference type="InterPro" id="IPR006259">
    <property type="entry name" value="Adenyl_kin_sub"/>
</dbReference>
<dbReference type="PANTHER" id="PTHR23359">
    <property type="entry name" value="NUCLEOTIDE KINASE"/>
    <property type="match status" value="1"/>
</dbReference>
<keyword evidence="2 5" id="KW-0808">Transferase</keyword>
<protein>
    <recommendedName>
        <fullName evidence="8">Adenylate kinase</fullName>
    </recommendedName>
</protein>
<dbReference type="OrthoDB" id="439792at2759"/>
<dbReference type="PROSITE" id="PS00113">
    <property type="entry name" value="ADENYLATE_KINASE"/>
    <property type="match status" value="1"/>
</dbReference>
<name>A0A067BW89_SAPPC</name>
<dbReference type="KEGG" id="spar:SPRG_16108"/>
<evidence type="ECO:0008006" key="8">
    <source>
        <dbReference type="Google" id="ProtNLM"/>
    </source>
</evidence>
<dbReference type="OMA" id="YHEMLDG"/>
<dbReference type="HAMAP" id="MF_00235">
    <property type="entry name" value="Adenylate_kinase_Adk"/>
    <property type="match status" value="1"/>
</dbReference>
<dbReference type="SUPFAM" id="SSF52540">
    <property type="entry name" value="P-loop containing nucleoside triphosphate hydrolases"/>
    <property type="match status" value="1"/>
</dbReference>
<dbReference type="Pfam" id="PF00406">
    <property type="entry name" value="ADK"/>
    <property type="match status" value="1"/>
</dbReference>
<dbReference type="InterPro" id="IPR033690">
    <property type="entry name" value="Adenylat_kinase_CS"/>
</dbReference>
<evidence type="ECO:0000313" key="7">
    <source>
        <dbReference type="Proteomes" id="UP000030745"/>
    </source>
</evidence>